<dbReference type="EMBL" id="JACHHQ010000008">
    <property type="protein sequence ID" value="MBB5201755.1"/>
    <property type="molecule type" value="Genomic_DNA"/>
</dbReference>
<keyword evidence="2" id="KW-1185">Reference proteome</keyword>
<dbReference type="Proteomes" id="UP000571084">
    <property type="component" value="Unassembled WGS sequence"/>
</dbReference>
<dbReference type="AlphaFoldDB" id="A0A840RV80"/>
<protein>
    <submittedName>
        <fullName evidence="1">Uncharacterized protein</fullName>
    </submittedName>
</protein>
<accession>A0A840RV80</accession>
<comment type="caution">
    <text evidence="1">The sequence shown here is derived from an EMBL/GenBank/DDBJ whole genome shotgun (WGS) entry which is preliminary data.</text>
</comment>
<gene>
    <name evidence="1" type="ORF">HNR39_003613</name>
</gene>
<name>A0A840RV80_9BURK</name>
<proteinExistence type="predicted"/>
<reference evidence="1 2" key="1">
    <citation type="submission" date="2020-08" db="EMBL/GenBank/DDBJ databases">
        <title>Genomic Encyclopedia of Type Strains, Phase IV (KMG-IV): sequencing the most valuable type-strain genomes for metagenomic binning, comparative biology and taxonomic classification.</title>
        <authorList>
            <person name="Goeker M."/>
        </authorList>
    </citation>
    <scope>NUCLEOTIDE SEQUENCE [LARGE SCALE GENOMIC DNA]</scope>
    <source>
        <strain evidence="1 2">DSM 23240</strain>
    </source>
</reference>
<evidence type="ECO:0000313" key="1">
    <source>
        <dbReference type="EMBL" id="MBB5201755.1"/>
    </source>
</evidence>
<sequence length="87" mass="9921">MFATLFFYCHLLACGNAAIRQKWALTRPRVNLDVGNKAGIGNDADDNSSGYVAQPRLQRRSIYSMQSLERGKLCHFFWSHDYFVSGM</sequence>
<evidence type="ECO:0000313" key="2">
    <source>
        <dbReference type="Proteomes" id="UP000571084"/>
    </source>
</evidence>
<organism evidence="1 2">
    <name type="scientific">Glaciimonas immobilis</name>
    <dbReference type="NCBI Taxonomy" id="728004"/>
    <lineage>
        <taxon>Bacteria</taxon>
        <taxon>Pseudomonadati</taxon>
        <taxon>Pseudomonadota</taxon>
        <taxon>Betaproteobacteria</taxon>
        <taxon>Burkholderiales</taxon>
        <taxon>Oxalobacteraceae</taxon>
        <taxon>Glaciimonas</taxon>
    </lineage>
</organism>